<dbReference type="PATRIC" id="fig|1246995.3.peg.4012"/>
<reference evidence="1 2" key="1">
    <citation type="journal article" date="2014" name="J. Biotechnol.">
        <title>Complete genome sequence of the actinobacterium Actinoplanes friuliensis HAG 010964, producer of the lipopeptide antibiotic friulimycin.</title>
        <authorList>
            <person name="Ruckert C."/>
            <person name="Szczepanowski R."/>
            <person name="Albersmeier A."/>
            <person name="Goesmann A."/>
            <person name="Fischer N."/>
            <person name="Steinkamper A."/>
            <person name="Puhler A."/>
            <person name="Biener R."/>
            <person name="Schwartz D."/>
            <person name="Kalinowski J."/>
        </authorList>
    </citation>
    <scope>NUCLEOTIDE SEQUENCE [LARGE SCALE GENOMIC DNA]</scope>
    <source>
        <strain evidence="1 2">DSM 7358</strain>
    </source>
</reference>
<dbReference type="RefSeq" id="WP_023362598.1">
    <property type="nucleotide sequence ID" value="NC_022657.1"/>
</dbReference>
<dbReference type="EMBL" id="CP006272">
    <property type="protein sequence ID" value="AGZ42226.1"/>
    <property type="molecule type" value="Genomic_DNA"/>
</dbReference>
<evidence type="ECO:0000313" key="1">
    <source>
        <dbReference type="EMBL" id="AGZ42226.1"/>
    </source>
</evidence>
<accession>U5W2T6</accession>
<dbReference type="STRING" id="1246995.AFR_19770"/>
<dbReference type="Proteomes" id="UP000017746">
    <property type="component" value="Chromosome"/>
</dbReference>
<dbReference type="AlphaFoldDB" id="U5W2T6"/>
<dbReference type="KEGG" id="afs:AFR_19770"/>
<dbReference type="HOGENOM" id="CLU_2730841_0_0_11"/>
<organism evidence="1 2">
    <name type="scientific">Actinoplanes friuliensis DSM 7358</name>
    <dbReference type="NCBI Taxonomy" id="1246995"/>
    <lineage>
        <taxon>Bacteria</taxon>
        <taxon>Bacillati</taxon>
        <taxon>Actinomycetota</taxon>
        <taxon>Actinomycetes</taxon>
        <taxon>Micromonosporales</taxon>
        <taxon>Micromonosporaceae</taxon>
        <taxon>Actinoplanes</taxon>
    </lineage>
</organism>
<gene>
    <name evidence="1" type="ORF">AFR_19770</name>
</gene>
<sequence>MSYAALNTTSVTGTAKTVASQATCRAVDQAIVAYVAQNSTVPTTIRQIKPFVKGDISAYRIVKGQAAGPGC</sequence>
<name>U5W2T6_9ACTN</name>
<evidence type="ECO:0000313" key="2">
    <source>
        <dbReference type="Proteomes" id="UP000017746"/>
    </source>
</evidence>
<proteinExistence type="predicted"/>
<protein>
    <submittedName>
        <fullName evidence="1">Uncharacterized protein</fullName>
    </submittedName>
</protein>
<keyword evidence="2" id="KW-1185">Reference proteome</keyword>